<feature type="binding site" evidence="8">
    <location>
        <position position="108"/>
    </location>
    <ligand>
        <name>ATP</name>
        <dbReference type="ChEBI" id="CHEBI:30616"/>
    </ligand>
</feature>
<feature type="binding site" evidence="8">
    <location>
        <position position="121"/>
    </location>
    <ligand>
        <name>ATP</name>
        <dbReference type="ChEBI" id="CHEBI:30616"/>
    </ligand>
</feature>
<comment type="catalytic activity">
    <reaction evidence="8">
        <text>L-seryl-[protein] + UTP = O-(5'-uridylyl)-L-seryl-[protein] + diphosphate</text>
        <dbReference type="Rhea" id="RHEA:64604"/>
        <dbReference type="Rhea" id="RHEA-COMP:9863"/>
        <dbReference type="Rhea" id="RHEA-COMP:16635"/>
        <dbReference type="ChEBI" id="CHEBI:29999"/>
        <dbReference type="ChEBI" id="CHEBI:33019"/>
        <dbReference type="ChEBI" id="CHEBI:46398"/>
        <dbReference type="ChEBI" id="CHEBI:156051"/>
    </reaction>
</comment>
<dbReference type="Proteomes" id="UP000094849">
    <property type="component" value="Unassembled WGS sequence"/>
</dbReference>
<feature type="binding site" evidence="8">
    <location>
        <position position="85"/>
    </location>
    <ligand>
        <name>ATP</name>
        <dbReference type="ChEBI" id="CHEBI:30616"/>
    </ligand>
</feature>
<comment type="caution">
    <text evidence="9">The sequence shown here is derived from an EMBL/GenBank/DDBJ whole genome shotgun (WGS) entry which is preliminary data.</text>
</comment>
<evidence type="ECO:0000256" key="8">
    <source>
        <dbReference type="HAMAP-Rule" id="MF_00692"/>
    </source>
</evidence>
<dbReference type="EC" id="2.7.7.-" evidence="8"/>
<feature type="binding site" evidence="8">
    <location>
        <position position="88"/>
    </location>
    <ligand>
        <name>ATP</name>
        <dbReference type="ChEBI" id="CHEBI:30616"/>
    </ligand>
</feature>
<evidence type="ECO:0000256" key="3">
    <source>
        <dbReference type="ARBA" id="ARBA00022695"/>
    </source>
</evidence>
<feature type="active site" description="Proton acceptor" evidence="8">
    <location>
        <position position="248"/>
    </location>
</feature>
<comment type="function">
    <text evidence="8">Nucleotidyltransferase involved in the post-translational modification of proteins. It can catalyze the addition of adenosine monophosphate (AMP) or uridine monophosphate (UMP) to a protein, resulting in modifications known as AMPylation and UMPylation.</text>
</comment>
<evidence type="ECO:0000256" key="2">
    <source>
        <dbReference type="ARBA" id="ARBA00022679"/>
    </source>
</evidence>
<comment type="catalytic activity">
    <reaction evidence="8">
        <text>L-seryl-[protein] + ATP = 3-O-(5'-adenylyl)-L-seryl-[protein] + diphosphate</text>
        <dbReference type="Rhea" id="RHEA:58120"/>
        <dbReference type="Rhea" id="RHEA-COMP:9863"/>
        <dbReference type="Rhea" id="RHEA-COMP:15073"/>
        <dbReference type="ChEBI" id="CHEBI:29999"/>
        <dbReference type="ChEBI" id="CHEBI:30616"/>
        <dbReference type="ChEBI" id="CHEBI:33019"/>
        <dbReference type="ChEBI" id="CHEBI:142516"/>
        <dbReference type="EC" id="2.7.7.108"/>
    </reaction>
</comment>
<keyword evidence="6 8" id="KW-0067">ATP-binding</keyword>
<keyword evidence="3 8" id="KW-0548">Nucleotidyltransferase</keyword>
<dbReference type="STRING" id="1818881.A3196_17970"/>
<dbReference type="PANTHER" id="PTHR32057">
    <property type="entry name" value="PROTEIN ADENYLYLTRANSFERASE SELO, MITOCHONDRIAL"/>
    <property type="match status" value="1"/>
</dbReference>
<keyword evidence="10" id="KW-1185">Reference proteome</keyword>
<keyword evidence="5 8" id="KW-0547">Nucleotide-binding</keyword>
<feature type="binding site" evidence="8">
    <location>
        <position position="171"/>
    </location>
    <ligand>
        <name>ATP</name>
        <dbReference type="ChEBI" id="CHEBI:30616"/>
    </ligand>
</feature>
<dbReference type="Pfam" id="PF02696">
    <property type="entry name" value="SelO"/>
    <property type="match status" value="1"/>
</dbReference>
<dbReference type="HAMAP" id="MF_00692">
    <property type="entry name" value="SelO"/>
    <property type="match status" value="1"/>
</dbReference>
<evidence type="ECO:0000256" key="4">
    <source>
        <dbReference type="ARBA" id="ARBA00022723"/>
    </source>
</evidence>
<comment type="catalytic activity">
    <reaction evidence="8">
        <text>L-tyrosyl-[protein] + ATP = O-(5'-adenylyl)-L-tyrosyl-[protein] + diphosphate</text>
        <dbReference type="Rhea" id="RHEA:54288"/>
        <dbReference type="Rhea" id="RHEA-COMP:10136"/>
        <dbReference type="Rhea" id="RHEA-COMP:13846"/>
        <dbReference type="ChEBI" id="CHEBI:30616"/>
        <dbReference type="ChEBI" id="CHEBI:33019"/>
        <dbReference type="ChEBI" id="CHEBI:46858"/>
        <dbReference type="ChEBI" id="CHEBI:83624"/>
        <dbReference type="EC" id="2.7.7.108"/>
    </reaction>
</comment>
<comment type="catalytic activity">
    <reaction evidence="8">
        <text>L-histidyl-[protein] + UTP = N(tele)-(5'-uridylyl)-L-histidyl-[protein] + diphosphate</text>
        <dbReference type="Rhea" id="RHEA:83891"/>
        <dbReference type="Rhea" id="RHEA-COMP:9745"/>
        <dbReference type="Rhea" id="RHEA-COMP:20239"/>
        <dbReference type="ChEBI" id="CHEBI:29979"/>
        <dbReference type="ChEBI" id="CHEBI:33019"/>
        <dbReference type="ChEBI" id="CHEBI:46398"/>
        <dbReference type="ChEBI" id="CHEBI:233474"/>
    </reaction>
</comment>
<keyword evidence="4 8" id="KW-0479">Metal-binding</keyword>
<feature type="binding site" evidence="8">
    <location>
        <position position="120"/>
    </location>
    <ligand>
        <name>ATP</name>
        <dbReference type="ChEBI" id="CHEBI:30616"/>
    </ligand>
</feature>
<dbReference type="EMBL" id="LVJZ01000004">
    <property type="protein sequence ID" value="ODB94418.1"/>
    <property type="molecule type" value="Genomic_DNA"/>
</dbReference>
<dbReference type="GO" id="GO:0030145">
    <property type="term" value="F:manganese ion binding"/>
    <property type="evidence" value="ECO:0007669"/>
    <property type="project" value="UniProtKB-UniRule"/>
</dbReference>
<dbReference type="EC" id="2.7.7.108" evidence="8"/>
<keyword evidence="2 8" id="KW-0808">Transferase</keyword>
<evidence type="ECO:0000313" key="10">
    <source>
        <dbReference type="Proteomes" id="UP000094849"/>
    </source>
</evidence>
<dbReference type="GO" id="GO:0000287">
    <property type="term" value="F:magnesium ion binding"/>
    <property type="evidence" value="ECO:0007669"/>
    <property type="project" value="UniProtKB-UniRule"/>
</dbReference>
<feature type="binding site" evidence="8">
    <location>
        <position position="249"/>
    </location>
    <ligand>
        <name>Mg(2+)</name>
        <dbReference type="ChEBI" id="CHEBI:18420"/>
    </ligand>
</feature>
<evidence type="ECO:0000256" key="7">
    <source>
        <dbReference type="ARBA" id="ARBA00022842"/>
    </source>
</evidence>
<dbReference type="OrthoDB" id="9776281at2"/>
<comment type="cofactor">
    <cofactor evidence="8">
        <name>Mg(2+)</name>
        <dbReference type="ChEBI" id="CHEBI:18420"/>
    </cofactor>
    <cofactor evidence="8">
        <name>Mn(2+)</name>
        <dbReference type="ChEBI" id="CHEBI:29035"/>
    </cofactor>
</comment>
<comment type="catalytic activity">
    <reaction evidence="8">
        <text>L-threonyl-[protein] + ATP = 3-O-(5'-adenylyl)-L-threonyl-[protein] + diphosphate</text>
        <dbReference type="Rhea" id="RHEA:54292"/>
        <dbReference type="Rhea" id="RHEA-COMP:11060"/>
        <dbReference type="Rhea" id="RHEA-COMP:13847"/>
        <dbReference type="ChEBI" id="CHEBI:30013"/>
        <dbReference type="ChEBI" id="CHEBI:30616"/>
        <dbReference type="ChEBI" id="CHEBI:33019"/>
        <dbReference type="ChEBI" id="CHEBI:138113"/>
        <dbReference type="EC" id="2.7.7.108"/>
    </reaction>
</comment>
<dbReference type="RefSeq" id="WP_069006183.1">
    <property type="nucleotide sequence ID" value="NZ_LVJX01000012.1"/>
</dbReference>
<dbReference type="GO" id="GO:0070733">
    <property type="term" value="F:AMPylase activity"/>
    <property type="evidence" value="ECO:0007669"/>
    <property type="project" value="UniProtKB-EC"/>
</dbReference>
<organism evidence="9 10">
    <name type="scientific">Candidatus Thiodiazotropha endoloripes</name>
    <dbReference type="NCBI Taxonomy" id="1818881"/>
    <lineage>
        <taxon>Bacteria</taxon>
        <taxon>Pseudomonadati</taxon>
        <taxon>Pseudomonadota</taxon>
        <taxon>Gammaproteobacteria</taxon>
        <taxon>Chromatiales</taxon>
        <taxon>Sedimenticolaceae</taxon>
        <taxon>Candidatus Thiodiazotropha</taxon>
    </lineage>
</organism>
<dbReference type="GO" id="GO:0005524">
    <property type="term" value="F:ATP binding"/>
    <property type="evidence" value="ECO:0007669"/>
    <property type="project" value="UniProtKB-UniRule"/>
</dbReference>
<dbReference type="AlphaFoldDB" id="A0A1E2UI97"/>
<evidence type="ECO:0000256" key="1">
    <source>
        <dbReference type="ARBA" id="ARBA00009747"/>
    </source>
</evidence>
<evidence type="ECO:0000256" key="5">
    <source>
        <dbReference type="ARBA" id="ARBA00022741"/>
    </source>
</evidence>
<evidence type="ECO:0000256" key="6">
    <source>
        <dbReference type="ARBA" id="ARBA00022840"/>
    </source>
</evidence>
<dbReference type="NCBIfam" id="NF000658">
    <property type="entry name" value="PRK00029.1"/>
    <property type="match status" value="1"/>
</dbReference>
<proteinExistence type="inferred from homology"/>
<gene>
    <name evidence="8" type="primary">ydiU</name>
    <name evidence="8" type="synonym">selO</name>
    <name evidence="9" type="ORF">A3196_17970</name>
</gene>
<feature type="binding site" evidence="8">
    <location>
        <position position="258"/>
    </location>
    <ligand>
        <name>Mg(2+)</name>
        <dbReference type="ChEBI" id="CHEBI:18420"/>
    </ligand>
</feature>
<dbReference type="InterPro" id="IPR003846">
    <property type="entry name" value="SelO"/>
</dbReference>
<dbReference type="PANTHER" id="PTHR32057:SF14">
    <property type="entry name" value="PROTEIN ADENYLYLTRANSFERASE SELO, MITOCHONDRIAL"/>
    <property type="match status" value="1"/>
</dbReference>
<comment type="similarity">
    <text evidence="1 8">Belongs to the SELO family.</text>
</comment>
<reference evidence="9 10" key="1">
    <citation type="submission" date="2016-03" db="EMBL/GenBank/DDBJ databases">
        <title>Chemosynthetic sulphur-oxidizing symbionts of marine invertebrate animals are capable of nitrogen fixation.</title>
        <authorList>
            <person name="Petersen J.M."/>
            <person name="Kemper A."/>
            <person name="Gruber-Vodicka H."/>
            <person name="Cardini U."/>
            <person name="Geest Mvander."/>
            <person name="Kleiner M."/>
            <person name="Bulgheresi S."/>
            <person name="Fussmann M."/>
            <person name="Herbold C."/>
            <person name="Seah B.K.B."/>
            <person name="Antony C.Paul."/>
            <person name="Liu D."/>
            <person name="Belitz A."/>
            <person name="Weber M."/>
        </authorList>
    </citation>
    <scope>NUCLEOTIDE SEQUENCE [LARGE SCALE GENOMIC DNA]</scope>
    <source>
        <strain evidence="9">G_D</strain>
    </source>
</reference>
<evidence type="ECO:0000313" key="9">
    <source>
        <dbReference type="EMBL" id="ODB94418.1"/>
    </source>
</evidence>
<accession>A0A1E2UI97</accession>
<name>A0A1E2UI97_9GAMM</name>
<protein>
    <recommendedName>
        <fullName evidence="8">Protein nucleotidyltransferase YdiU</fullName>
        <ecNumber evidence="8">2.7.7.-</ecNumber>
    </recommendedName>
    <alternativeName>
        <fullName evidence="8">Protein adenylyltransferase YdiU</fullName>
        <ecNumber evidence="8">2.7.7.108</ecNumber>
    </alternativeName>
    <alternativeName>
        <fullName evidence="8">Protein uridylyltransferase YdiU</fullName>
        <ecNumber evidence="8">2.7.7.-</ecNumber>
    </alternativeName>
</protein>
<feature type="binding site" evidence="8">
    <location>
        <position position="87"/>
    </location>
    <ligand>
        <name>ATP</name>
        <dbReference type="ChEBI" id="CHEBI:30616"/>
    </ligand>
</feature>
<keyword evidence="7 8" id="KW-0460">Magnesium</keyword>
<keyword evidence="8" id="KW-0464">Manganese</keyword>
<sequence length="483" mass="54052">MVLSNSYTELGGAFYQSIPPEPVKEPKLFLWNSPLAETLQLERILERDGPSRAQIFSGNRLLPGANPMALAYAGHQFGHFVAQLGDGRAHLLGELTDRFGELKEIQLKGSGPTPYSRSGDGRYALGPAVREFIMGEALHAMGIPTTRSLAVITTGETVYRETPNQGAVLTRIAASHLRVGSFEYFAAQKNHQALQQLADFAIGRHYPELQSEGEERFTLLLEQVIKRQVDLVVEWLRVGFIHGVMNTDNTTISGETIDYGPCAMMGVYSPDTVFSSIDRAGRYAFGNQPAIAQWNMARFAETLLPLIHPEEKRAVEIASRSLEVFGDLFNDRYQRMMACKIGITQAESSDAKLISELLHCLQQKRLDYTESFDRLTRSLTSPALAHELSRELGDWYQQWQTRLSAVGELEQAQQVMRPMNPLVIPRNQQMEQVIQISTQQGDASAAEQFLEVLRSPYTLTDKTEPYQRTAPDADQGYRTFCGT</sequence>
<comment type="catalytic activity">
    <reaction evidence="8">
        <text>L-tyrosyl-[protein] + UTP = O-(5'-uridylyl)-L-tyrosyl-[protein] + diphosphate</text>
        <dbReference type="Rhea" id="RHEA:83887"/>
        <dbReference type="Rhea" id="RHEA-COMP:10136"/>
        <dbReference type="Rhea" id="RHEA-COMP:20238"/>
        <dbReference type="ChEBI" id="CHEBI:33019"/>
        <dbReference type="ChEBI" id="CHEBI:46398"/>
        <dbReference type="ChEBI" id="CHEBI:46858"/>
        <dbReference type="ChEBI" id="CHEBI:90602"/>
    </reaction>
</comment>
<feature type="binding site" evidence="8">
    <location>
        <position position="178"/>
    </location>
    <ligand>
        <name>ATP</name>
        <dbReference type="ChEBI" id="CHEBI:30616"/>
    </ligand>
</feature>
<feature type="binding site" evidence="8">
    <location>
        <position position="258"/>
    </location>
    <ligand>
        <name>ATP</name>
        <dbReference type="ChEBI" id="CHEBI:30616"/>
    </ligand>
</feature>